<accession>A0A8H5ZTL4</accession>
<name>A0A8H5ZTL4_COCSA</name>
<sequence>MPNGPVPPYRAVCTIRSFQRQAACLLALPKCTHPTQNDGPILSTLVPLASAPFHPTTPHHITPCPSPPKALTQPRYQAHLDCGSCDVALLSAEIICPVGTRSFACFLDPETNGNNDTNTDTFHPAERSLLICPVPRVSFRPRFALSQQHPSPTWHHQAHCHTRTRTRPPYHVSGPHCRTAVSVAHYPTPSPFEHPSWMLACPCPSSRIRVCC</sequence>
<dbReference type="Proteomes" id="UP000624244">
    <property type="component" value="Unassembled WGS sequence"/>
</dbReference>
<gene>
    <name evidence="1" type="ORF">GGP41_002161</name>
</gene>
<organism evidence="1 2">
    <name type="scientific">Cochliobolus sativus</name>
    <name type="common">Common root rot and spot blotch fungus</name>
    <name type="synonym">Bipolaris sorokiniana</name>
    <dbReference type="NCBI Taxonomy" id="45130"/>
    <lineage>
        <taxon>Eukaryota</taxon>
        <taxon>Fungi</taxon>
        <taxon>Dikarya</taxon>
        <taxon>Ascomycota</taxon>
        <taxon>Pezizomycotina</taxon>
        <taxon>Dothideomycetes</taxon>
        <taxon>Pleosporomycetidae</taxon>
        <taxon>Pleosporales</taxon>
        <taxon>Pleosporineae</taxon>
        <taxon>Pleosporaceae</taxon>
        <taxon>Bipolaris</taxon>
    </lineage>
</organism>
<evidence type="ECO:0000313" key="2">
    <source>
        <dbReference type="Proteomes" id="UP000624244"/>
    </source>
</evidence>
<evidence type="ECO:0000313" key="1">
    <source>
        <dbReference type="EMBL" id="KAF5853648.1"/>
    </source>
</evidence>
<comment type="caution">
    <text evidence="1">The sequence shown here is derived from an EMBL/GenBank/DDBJ whole genome shotgun (WGS) entry which is preliminary data.</text>
</comment>
<dbReference type="AlphaFoldDB" id="A0A8H5ZTL4"/>
<proteinExistence type="predicted"/>
<dbReference type="EMBL" id="WNKQ01000002">
    <property type="protein sequence ID" value="KAF5853648.1"/>
    <property type="molecule type" value="Genomic_DNA"/>
</dbReference>
<protein>
    <submittedName>
        <fullName evidence="1">Uncharacterized protein</fullName>
    </submittedName>
</protein>
<reference evidence="1" key="1">
    <citation type="submission" date="2019-11" db="EMBL/GenBank/DDBJ databases">
        <title>Bipolaris sorokiniana Genome sequencing.</title>
        <authorList>
            <person name="Wang H."/>
        </authorList>
    </citation>
    <scope>NUCLEOTIDE SEQUENCE</scope>
</reference>